<name>R4PLY3_9BACT</name>
<dbReference type="GO" id="GO:0006508">
    <property type="term" value="P:proteolysis"/>
    <property type="evidence" value="ECO:0007669"/>
    <property type="project" value="InterPro"/>
</dbReference>
<dbReference type="Gene3D" id="3.30.1380.10">
    <property type="match status" value="1"/>
</dbReference>
<evidence type="ECO:0000259" key="1">
    <source>
        <dbReference type="Pfam" id="PF02557"/>
    </source>
</evidence>
<dbReference type="OrthoDB" id="9792074at2"/>
<dbReference type="PATRIC" id="fig|1332188.3.peg.954"/>
<dbReference type="Pfam" id="PF02557">
    <property type="entry name" value="VanY"/>
    <property type="match status" value="1"/>
</dbReference>
<keyword evidence="2" id="KW-0378">Hydrolase</keyword>
<keyword evidence="3" id="KW-1185">Reference proteome</keyword>
<dbReference type="AlphaFoldDB" id="R4PLY3"/>
<evidence type="ECO:0000313" key="3">
    <source>
        <dbReference type="Proteomes" id="UP000013893"/>
    </source>
</evidence>
<dbReference type="PANTHER" id="PTHR34385">
    <property type="entry name" value="D-ALANYL-D-ALANINE CARBOXYPEPTIDASE"/>
    <property type="match status" value="1"/>
</dbReference>
<dbReference type="InterPro" id="IPR003709">
    <property type="entry name" value="VanY-like_core_dom"/>
</dbReference>
<organism evidence="2 3">
    <name type="scientific">Candidatus Saccharimonas aalborgensis</name>
    <dbReference type="NCBI Taxonomy" id="1332188"/>
    <lineage>
        <taxon>Bacteria</taxon>
        <taxon>Candidatus Saccharimonadota</taxon>
        <taxon>Candidatus Saccharimonadia</taxon>
        <taxon>Candidatus Saccharimonadales</taxon>
        <taxon>Candidatus Saccharimonadaceae</taxon>
        <taxon>Candidatus Saccharimonas</taxon>
    </lineage>
</organism>
<dbReference type="HOGENOM" id="CLU_054193_5_1_0"/>
<dbReference type="KEGG" id="saal:L336_0959"/>
<gene>
    <name evidence="2" type="ORF">L336_0959</name>
</gene>
<proteinExistence type="predicted"/>
<dbReference type="CDD" id="cd14852">
    <property type="entry name" value="LD-carboxypeptidase"/>
    <property type="match status" value="1"/>
</dbReference>
<dbReference type="SUPFAM" id="SSF55166">
    <property type="entry name" value="Hedgehog/DD-peptidase"/>
    <property type="match status" value="1"/>
</dbReference>
<dbReference type="InterPro" id="IPR052179">
    <property type="entry name" value="DD-CPase-like"/>
</dbReference>
<keyword evidence="2" id="KW-0121">Carboxypeptidase</keyword>
<protein>
    <submittedName>
        <fullName evidence="2">Putative Serine-type D-Ala-D-Ala carboxypeptidase</fullName>
        <ecNumber evidence="2">3.4.16.4</ecNumber>
    </submittedName>
</protein>
<dbReference type="InterPro" id="IPR009045">
    <property type="entry name" value="Zn_M74/Hedgehog-like"/>
</dbReference>
<dbReference type="EC" id="3.4.16.4" evidence="2"/>
<dbReference type="InterPro" id="IPR058193">
    <property type="entry name" value="VanY/YodJ_core_dom"/>
</dbReference>
<feature type="domain" description="D-alanyl-D-alanine carboxypeptidase-like core" evidence="1">
    <location>
        <begin position="133"/>
        <end position="257"/>
    </location>
</feature>
<dbReference type="EMBL" id="CP005957">
    <property type="protein sequence ID" value="AGL62658.1"/>
    <property type="molecule type" value="Genomic_DNA"/>
</dbReference>
<sequence>MPTKKKSAASQRIPRLPIALVLFTALLLGGLFCIDLWQRAQDTQRHAAQQRDFALIDANIRTLLQQKLDKAQSRERQAATQLQQFVAHDPVPTETPCDISSPATLTVVVNKKHCIEPQSWTPQNLTLVEGFFVRQEMAGQLTSLLSTIRSTGATISLTSAFRSYDNQIATYNEGVNITGTTALADSTRARPGYSEHQTGLAIDVKAGNCALECFASTPAYTWLQAHAAEYGFIERYQQGMTPITGYSPEPWHWRYVGRTVALDMKAKNLKTLEAYYDITGGDYS</sequence>
<dbReference type="PANTHER" id="PTHR34385:SF1">
    <property type="entry name" value="PEPTIDOGLYCAN L-ALANYL-D-GLUTAMATE ENDOPEPTIDASE CWLK"/>
    <property type="match status" value="1"/>
</dbReference>
<evidence type="ECO:0000313" key="2">
    <source>
        <dbReference type="EMBL" id="AGL62658.1"/>
    </source>
</evidence>
<accession>R4PLY3</accession>
<reference evidence="2 3" key="1">
    <citation type="journal article" date="2013" name="Nat. Biotechnol.">
        <title>Genome sequences of rare, uncultured bacteria obtained by differential coverage binning of multiple metagenomes.</title>
        <authorList>
            <person name="Albertsen M."/>
            <person name="Hugenholtz P."/>
            <person name="Skarshewski A."/>
            <person name="Nielsen K.L."/>
            <person name="Tyson G.W."/>
            <person name="Nielsen P.H."/>
        </authorList>
    </citation>
    <scope>NUCLEOTIDE SEQUENCE [LARGE SCALE GENOMIC DNA]</scope>
    <source>
        <strain evidence="2">TM71</strain>
    </source>
</reference>
<keyword evidence="2" id="KW-0645">Protease</keyword>
<dbReference type="STRING" id="1332188.L336_0959"/>
<dbReference type="RefSeq" id="WP_015642108.1">
    <property type="nucleotide sequence ID" value="NC_021219.1"/>
</dbReference>
<dbReference type="GO" id="GO:0009002">
    <property type="term" value="F:serine-type D-Ala-D-Ala carboxypeptidase activity"/>
    <property type="evidence" value="ECO:0007669"/>
    <property type="project" value="UniProtKB-EC"/>
</dbReference>
<dbReference type="Proteomes" id="UP000013893">
    <property type="component" value="Chromosome"/>
</dbReference>